<evidence type="ECO:0000256" key="1">
    <source>
        <dbReference type="PROSITE-ProRule" id="PRU00339"/>
    </source>
</evidence>
<feature type="repeat" description="TPR" evidence="1">
    <location>
        <begin position="44"/>
        <end position="77"/>
    </location>
</feature>
<name>A0A1Z4JLD3_LEPBY</name>
<dbReference type="EMBL" id="AP018203">
    <property type="protein sequence ID" value="BAY57520.1"/>
    <property type="molecule type" value="Genomic_DNA"/>
</dbReference>
<dbReference type="InterPro" id="IPR019734">
    <property type="entry name" value="TPR_rpt"/>
</dbReference>
<dbReference type="PROSITE" id="PS50005">
    <property type="entry name" value="TPR"/>
    <property type="match status" value="2"/>
</dbReference>
<keyword evidence="1" id="KW-0802">TPR repeat</keyword>
<feature type="repeat" description="TPR" evidence="1">
    <location>
        <begin position="10"/>
        <end position="43"/>
    </location>
</feature>
<keyword evidence="3" id="KW-1185">Reference proteome</keyword>
<protein>
    <submittedName>
        <fullName evidence="2">Uncharacterized protein</fullName>
    </submittedName>
</protein>
<dbReference type="PROSITE" id="PS50293">
    <property type="entry name" value="TPR_REGION"/>
    <property type="match status" value="1"/>
</dbReference>
<dbReference type="Pfam" id="PF14559">
    <property type="entry name" value="TPR_19"/>
    <property type="match status" value="1"/>
</dbReference>
<accession>A0A1Z4JLD3</accession>
<dbReference type="SMART" id="SM00028">
    <property type="entry name" value="TPR"/>
    <property type="match status" value="2"/>
</dbReference>
<organism evidence="2 3">
    <name type="scientific">Leptolyngbya boryana NIES-2135</name>
    <dbReference type="NCBI Taxonomy" id="1973484"/>
    <lineage>
        <taxon>Bacteria</taxon>
        <taxon>Bacillati</taxon>
        <taxon>Cyanobacteriota</taxon>
        <taxon>Cyanophyceae</taxon>
        <taxon>Leptolyngbyales</taxon>
        <taxon>Leptolyngbyaceae</taxon>
        <taxon>Leptolyngbya group</taxon>
        <taxon>Leptolyngbya</taxon>
    </lineage>
</organism>
<sequence>MKQSSNVESALTQFQLANAWHARGHLEEALTRYQETIRLHPNYAPAYQQLANLMLKQRRMEEALQYYEQALSLDFEATDLSFYYHCLGLSERKSSSSQAEIVSAGNSSVIKTEHISRGMTTGKISLGKQRIFGFHRSGWNFAVQALSPLHNPHGVLFDGCIENQFLFQHNARSRSRQILAKMKADGVFQYLATSEEKGITPYQKPWVGFFHNPPAIPIWFHYHNSLQRLFQKQIWQDSLPHCIGLFALSNYHAEWLREQTGKPVSVLVHPTEIPEKQFDFHQFLQNPRKKVVQIGWWLRKLNSIYRLPLDKDNSLGYEKVRLGFLFDVAEDLITKLMQQEARIHKIDVDEAYSENTTVLRHLPNDEYDDLLAANIAFIDLYDASANNAVIECIARATPLLVNPLPSVKEYLGDEYPMYFNTLEEAAEKALDTSLILETHLYLKHCETRQKLSADYFLNSFCNSEVYRMI</sequence>
<dbReference type="AlphaFoldDB" id="A0A1Z4JLD3"/>
<dbReference type="SUPFAM" id="SSF48452">
    <property type="entry name" value="TPR-like"/>
    <property type="match status" value="2"/>
</dbReference>
<evidence type="ECO:0000313" key="2">
    <source>
        <dbReference type="EMBL" id="BAY57520.1"/>
    </source>
</evidence>
<evidence type="ECO:0000313" key="3">
    <source>
        <dbReference type="Proteomes" id="UP000217895"/>
    </source>
</evidence>
<reference evidence="2 3" key="1">
    <citation type="submission" date="2017-06" db="EMBL/GenBank/DDBJ databases">
        <title>Genome sequencing of cyanobaciteial culture collection at National Institute for Environmental Studies (NIES).</title>
        <authorList>
            <person name="Hirose Y."/>
            <person name="Shimura Y."/>
            <person name="Fujisawa T."/>
            <person name="Nakamura Y."/>
            <person name="Kawachi M."/>
        </authorList>
    </citation>
    <scope>NUCLEOTIDE SEQUENCE [LARGE SCALE GENOMIC DNA]</scope>
    <source>
        <strain evidence="2 3">NIES-2135</strain>
    </source>
</reference>
<proteinExistence type="predicted"/>
<dbReference type="Proteomes" id="UP000217895">
    <property type="component" value="Chromosome"/>
</dbReference>
<gene>
    <name evidence="2" type="ORF">NIES2135_43860</name>
</gene>
<dbReference type="SUPFAM" id="SSF53756">
    <property type="entry name" value="UDP-Glycosyltransferase/glycogen phosphorylase"/>
    <property type="match status" value="1"/>
</dbReference>
<dbReference type="Gene3D" id="1.25.40.10">
    <property type="entry name" value="Tetratricopeptide repeat domain"/>
    <property type="match status" value="1"/>
</dbReference>
<dbReference type="InterPro" id="IPR011990">
    <property type="entry name" value="TPR-like_helical_dom_sf"/>
</dbReference>